<dbReference type="EMBL" id="QGLM01000013">
    <property type="protein sequence ID" value="PXY95188.1"/>
    <property type="molecule type" value="Genomic_DNA"/>
</dbReference>
<dbReference type="RefSeq" id="WP_110443436.1">
    <property type="nucleotide sequence ID" value="NZ_QGLM01000013.1"/>
</dbReference>
<dbReference type="Proteomes" id="UP000247838">
    <property type="component" value="Unassembled WGS sequence"/>
</dbReference>
<comment type="caution">
    <text evidence="1">The sequence shown here is derived from an EMBL/GenBank/DDBJ whole genome shotgun (WGS) entry which is preliminary data.</text>
</comment>
<accession>A0A318N874</accession>
<evidence type="ECO:0000313" key="2">
    <source>
        <dbReference type="Proteomes" id="UP000247838"/>
    </source>
</evidence>
<reference evidence="1 2" key="1">
    <citation type="submission" date="2018-05" db="EMBL/GenBank/DDBJ databases">
        <title>Reference genomes for bee gut microbiota database.</title>
        <authorList>
            <person name="Ellegaard K.M."/>
        </authorList>
    </citation>
    <scope>NUCLEOTIDE SEQUENCE [LARGE SCALE GENOMIC DNA]</scope>
    <source>
        <strain evidence="1 2">ESL0167</strain>
    </source>
</reference>
<sequence length="233" mass="26674">MEYDAFSKHVIKWIKQQEVEYSRPQIFAQDNTNREALEQGWKRYEQHHEQVVNAPLAAVGVAIIGAMTAGMSFMASSAESLAAATVTRSGAKVIELFPIIRTTVIAGGVAANAERLAAKEKSTNSYILENNNQLTYYADFDKQEHLKYQDDRLIEIDYRYQKNIGQIKPIMDIEDDSMQARQNRDKYRLDERGRKIHYYPARQQFYYYFIPGDEPSDDEGSNIGECVVPKITG</sequence>
<gene>
    <name evidence="1" type="ORF">DKK76_05235</name>
</gene>
<organism evidence="1 2">
    <name type="scientific">Frischella perrara</name>
    <dbReference type="NCBI Taxonomy" id="1267021"/>
    <lineage>
        <taxon>Bacteria</taxon>
        <taxon>Pseudomonadati</taxon>
        <taxon>Pseudomonadota</taxon>
        <taxon>Gammaproteobacteria</taxon>
        <taxon>Orbales</taxon>
        <taxon>Orbaceae</taxon>
        <taxon>Frischella</taxon>
    </lineage>
</organism>
<protein>
    <submittedName>
        <fullName evidence="1">Uncharacterized protein</fullName>
    </submittedName>
</protein>
<evidence type="ECO:0000313" key="1">
    <source>
        <dbReference type="EMBL" id="PXY95188.1"/>
    </source>
</evidence>
<dbReference type="AlphaFoldDB" id="A0A318N874"/>
<name>A0A318N874_FRIPE</name>
<proteinExistence type="predicted"/>